<evidence type="ECO:0000256" key="6">
    <source>
        <dbReference type="ARBA" id="ARBA00022989"/>
    </source>
</evidence>
<evidence type="ECO:0000256" key="7">
    <source>
        <dbReference type="ARBA" id="ARBA00023136"/>
    </source>
</evidence>
<accession>A0A2S4PSV2</accession>
<dbReference type="PANTHER" id="PTHR13117">
    <property type="entry name" value="ENDOPLASMIC RETICULUM MULTISPAN TRANSMEMBRANE PROTEIN-RELATED"/>
    <property type="match status" value="1"/>
</dbReference>
<comment type="function">
    <text evidence="9 10">Intramembrane glycolipid transporter that operates in the biosynthetic pathway of dolichol-linked oligosaccharides, the glycan precursors employed in protein asparagine (N)-glycosylation. The sequential addition of sugars to dolichol pyrophosphate produces dolichol-linked oligosaccharides containing fourteen sugars, including two GlcNAcs, nine mannoses and three glucoses. Once assembled, the oligosaccharide is transferred from the lipid to nascent proteins by oligosaccharyltransferases. The assembly of dolichol-linked oligosaccharides begins on the cytosolic side of the endoplasmic reticulum membrane and finishes in its lumen. RFT1 could mediate the translocation of the cytosolically oriented intermediate DolPP-GlcNAc2Man5, produced by ALG11, into the ER lumen where dolichol-linked oligosaccharides assembly continues. However, the intramembrane lipid transporter activity could not be confirmed in vitro.</text>
</comment>
<evidence type="ECO:0000256" key="2">
    <source>
        <dbReference type="ARBA" id="ARBA00004922"/>
    </source>
</evidence>
<keyword evidence="4 10" id="KW-0812">Transmembrane</keyword>
<comment type="subcellular location">
    <subcellularLocation>
        <location evidence="1 10">Endoplasmic reticulum membrane</location>
        <topology evidence="1 10">Multi-pass membrane protein</topology>
    </subcellularLocation>
</comment>
<comment type="caution">
    <text evidence="11">The sequence shown here is derived from an EMBL/GenBank/DDBJ whole genome shotgun (WGS) entry which is preliminary data.</text>
</comment>
<protein>
    <recommendedName>
        <fullName evidence="8 10">Man(5)GlcNAc(2)-PP-dolichol translocation protein RFT1</fullName>
    </recommendedName>
</protein>
<evidence type="ECO:0000256" key="8">
    <source>
        <dbReference type="ARBA" id="ARBA00044793"/>
    </source>
</evidence>
<evidence type="ECO:0000313" key="11">
    <source>
        <dbReference type="EMBL" id="POS85118.1"/>
    </source>
</evidence>
<feature type="transmembrane region" description="Helical" evidence="10">
    <location>
        <begin position="424"/>
        <end position="444"/>
    </location>
</feature>
<organism evidence="11 12">
    <name type="scientific">Erysiphe pulchra</name>
    <dbReference type="NCBI Taxonomy" id="225359"/>
    <lineage>
        <taxon>Eukaryota</taxon>
        <taxon>Fungi</taxon>
        <taxon>Dikarya</taxon>
        <taxon>Ascomycota</taxon>
        <taxon>Pezizomycotina</taxon>
        <taxon>Leotiomycetes</taxon>
        <taxon>Erysiphales</taxon>
        <taxon>Erysiphaceae</taxon>
        <taxon>Erysiphe</taxon>
    </lineage>
</organism>
<sequence length="468" mass="51750">MSSTRHDTKVFTLTKESHVEKGQIYNQTFTNAILLIAQQFGSRCLTFIANQILLRYLSPELLGISTQLELYSVTVLFFSRESLRITLQRHQIDASVIHPSQPKLITKETEYNGSVDIKTAAGQIQAVVNLAYISIALGITASFTLAWLFLGSLGNRDSIIVEMPYLKISLIIFGGASILELLAEPCYVVVQLKSRHYIRVATESTATVLRCLTTCISAIYASQIGLEIGVLPFALGIYSLANNYGGLVARLILQPIEEISRNYFGKHLSTTDKNSQVILKVKKSLLQSVYTYLIFSIFVVSLGPTTAPLLLKIVAGLRWSETGAGKVLALYCYYIPLIAINGLAEAFVSSVATESELHHQTAWMLLFSIIFSGAAFVFLKIYQLGAQGIVVANSINMILRIIWAIIFIKSYLWRWQVDLKLNTLIPRPITIALGVAVSAIFTQIKIVDDSLFSLFKIAAAAGIFLVFM</sequence>
<dbReference type="PANTHER" id="PTHR13117:SF5">
    <property type="entry name" value="PROTEIN RFT1 HOMOLOG"/>
    <property type="match status" value="1"/>
</dbReference>
<name>A0A2S4PSV2_9PEZI</name>
<evidence type="ECO:0000256" key="1">
    <source>
        <dbReference type="ARBA" id="ARBA00004477"/>
    </source>
</evidence>
<evidence type="ECO:0000256" key="5">
    <source>
        <dbReference type="ARBA" id="ARBA00022824"/>
    </source>
</evidence>
<comment type="caution">
    <text evidence="10">Lacks conserved residue(s) required for the propagation of feature annotation.</text>
</comment>
<dbReference type="InterPro" id="IPR007594">
    <property type="entry name" value="RFT1"/>
</dbReference>
<feature type="transmembrane region" description="Helical" evidence="10">
    <location>
        <begin position="331"/>
        <end position="351"/>
    </location>
</feature>
<evidence type="ECO:0000313" key="12">
    <source>
        <dbReference type="Proteomes" id="UP000237438"/>
    </source>
</evidence>
<evidence type="ECO:0000256" key="9">
    <source>
        <dbReference type="ARBA" id="ARBA00045912"/>
    </source>
</evidence>
<evidence type="ECO:0000256" key="3">
    <source>
        <dbReference type="ARBA" id="ARBA00010288"/>
    </source>
</evidence>
<feature type="transmembrane region" description="Helical" evidence="10">
    <location>
        <begin position="289"/>
        <end position="311"/>
    </location>
</feature>
<dbReference type="Proteomes" id="UP000237438">
    <property type="component" value="Unassembled WGS sequence"/>
</dbReference>
<dbReference type="GO" id="GO:0034203">
    <property type="term" value="P:glycolipid translocation"/>
    <property type="evidence" value="ECO:0007669"/>
    <property type="project" value="TreeGrafter"/>
</dbReference>
<comment type="pathway">
    <text evidence="2">Protein modification; protein glycosylation.</text>
</comment>
<keyword evidence="10" id="KW-0813">Transport</keyword>
<keyword evidence="12" id="KW-1185">Reference proteome</keyword>
<dbReference type="GO" id="GO:0005789">
    <property type="term" value="C:endoplasmic reticulum membrane"/>
    <property type="evidence" value="ECO:0007669"/>
    <property type="project" value="UniProtKB-SubCell"/>
</dbReference>
<evidence type="ECO:0000256" key="10">
    <source>
        <dbReference type="RuleBase" id="RU365067"/>
    </source>
</evidence>
<keyword evidence="6 10" id="KW-1133">Transmembrane helix</keyword>
<reference evidence="11 12" key="1">
    <citation type="submission" date="2017-10" db="EMBL/GenBank/DDBJ databases">
        <title>Development of genomic resources for the powdery mildew, Erysiphe pulchra.</title>
        <authorList>
            <person name="Wadl P.A."/>
            <person name="Mack B.M."/>
            <person name="Moore G."/>
            <person name="Beltz S.B."/>
        </authorList>
    </citation>
    <scope>NUCLEOTIDE SEQUENCE [LARGE SCALE GENOMIC DNA]</scope>
    <source>
        <strain evidence="11">Cflorida</strain>
    </source>
</reference>
<feature type="transmembrane region" description="Helical" evidence="10">
    <location>
        <begin position="388"/>
        <end position="412"/>
    </location>
</feature>
<comment type="similarity">
    <text evidence="3 10">Belongs to the RFT1 family.</text>
</comment>
<feature type="transmembrane region" description="Helical" evidence="10">
    <location>
        <begin position="127"/>
        <end position="150"/>
    </location>
</feature>
<dbReference type="EMBL" id="PEDP01000722">
    <property type="protein sequence ID" value="POS85118.1"/>
    <property type="molecule type" value="Genomic_DNA"/>
</dbReference>
<feature type="transmembrane region" description="Helical" evidence="10">
    <location>
        <begin position="450"/>
        <end position="467"/>
    </location>
</feature>
<evidence type="ECO:0000256" key="4">
    <source>
        <dbReference type="ARBA" id="ARBA00022692"/>
    </source>
</evidence>
<dbReference type="AlphaFoldDB" id="A0A2S4PSV2"/>
<dbReference type="OrthoDB" id="9979195at2759"/>
<proteinExistence type="inferred from homology"/>
<dbReference type="STRING" id="225359.A0A2S4PSV2"/>
<dbReference type="GO" id="GO:0006488">
    <property type="term" value="P:dolichol-linked oligosaccharide biosynthetic process"/>
    <property type="evidence" value="ECO:0007669"/>
    <property type="project" value="InterPro"/>
</dbReference>
<dbReference type="Pfam" id="PF04506">
    <property type="entry name" value="Rft-1"/>
    <property type="match status" value="1"/>
</dbReference>
<keyword evidence="7 10" id="KW-0472">Membrane</keyword>
<keyword evidence="5 10" id="KW-0256">Endoplasmic reticulum</keyword>
<feature type="transmembrane region" description="Helical" evidence="10">
    <location>
        <begin position="170"/>
        <end position="190"/>
    </location>
</feature>
<feature type="transmembrane region" description="Helical" evidence="10">
    <location>
        <begin position="363"/>
        <end position="382"/>
    </location>
</feature>
<gene>
    <name evidence="11" type="ORF">EPUL_001825</name>
</gene>